<sequence>PPASLLSNSQRRARYTVALKAASRIAADKLISVAEKGRLKDLILVDDSRVSHAIALYEDDRDVEEMLDTLYRIAKSTSARA</sequence>
<reference evidence="1 2" key="1">
    <citation type="submission" date="2018-08" db="EMBL/GenBank/DDBJ databases">
        <title>Aphanomyces genome sequencing and annotation.</title>
        <authorList>
            <person name="Minardi D."/>
            <person name="Oidtmann B."/>
            <person name="Van Der Giezen M."/>
            <person name="Studholme D.J."/>
        </authorList>
    </citation>
    <scope>NUCLEOTIDE SEQUENCE [LARGE SCALE GENOMIC DNA]</scope>
    <source>
        <strain evidence="1 2">NJM0002</strain>
    </source>
</reference>
<dbReference type="AlphaFoldDB" id="A0A418ASQ2"/>
<keyword evidence="2" id="KW-1185">Reference proteome</keyword>
<evidence type="ECO:0000313" key="1">
    <source>
        <dbReference type="EMBL" id="RHY28443.1"/>
    </source>
</evidence>
<dbReference type="Proteomes" id="UP000285060">
    <property type="component" value="Unassembled WGS sequence"/>
</dbReference>
<name>A0A418ASQ2_9STRA</name>
<gene>
    <name evidence="1" type="ORF">DYB32_005971</name>
</gene>
<dbReference type="EMBL" id="QUSY01000581">
    <property type="protein sequence ID" value="RHY28443.1"/>
    <property type="molecule type" value="Genomic_DNA"/>
</dbReference>
<protein>
    <submittedName>
        <fullName evidence="1">Uncharacterized protein</fullName>
    </submittedName>
</protein>
<proteinExistence type="predicted"/>
<feature type="non-terminal residue" evidence="1">
    <location>
        <position position="1"/>
    </location>
</feature>
<organism evidence="1 2">
    <name type="scientific">Aphanomyces invadans</name>
    <dbReference type="NCBI Taxonomy" id="157072"/>
    <lineage>
        <taxon>Eukaryota</taxon>
        <taxon>Sar</taxon>
        <taxon>Stramenopiles</taxon>
        <taxon>Oomycota</taxon>
        <taxon>Saprolegniomycetes</taxon>
        <taxon>Saprolegniales</taxon>
        <taxon>Verrucalvaceae</taxon>
        <taxon>Aphanomyces</taxon>
    </lineage>
</organism>
<comment type="caution">
    <text evidence="1">The sequence shown here is derived from an EMBL/GenBank/DDBJ whole genome shotgun (WGS) entry which is preliminary data.</text>
</comment>
<accession>A0A418ASQ2</accession>
<evidence type="ECO:0000313" key="2">
    <source>
        <dbReference type="Proteomes" id="UP000285060"/>
    </source>
</evidence>